<accession>A0A135V653</accession>
<evidence type="ECO:0000313" key="4">
    <source>
        <dbReference type="Proteomes" id="UP000070121"/>
    </source>
</evidence>
<feature type="compositionally biased region" description="Low complexity" evidence="1">
    <location>
        <begin position="83"/>
        <end position="103"/>
    </location>
</feature>
<feature type="chain" id="PRO_5013243917" evidence="2">
    <location>
        <begin position="16"/>
        <end position="258"/>
    </location>
</feature>
<gene>
    <name evidence="3" type="ORF">CSAL01_00657</name>
</gene>
<keyword evidence="2" id="KW-0732">Signal</keyword>
<proteinExistence type="predicted"/>
<name>A0A135V653_9PEZI</name>
<dbReference type="Proteomes" id="UP000070121">
    <property type="component" value="Unassembled WGS sequence"/>
</dbReference>
<organism evidence="3 4">
    <name type="scientific">Colletotrichum salicis</name>
    <dbReference type="NCBI Taxonomy" id="1209931"/>
    <lineage>
        <taxon>Eukaryota</taxon>
        <taxon>Fungi</taxon>
        <taxon>Dikarya</taxon>
        <taxon>Ascomycota</taxon>
        <taxon>Pezizomycotina</taxon>
        <taxon>Sordariomycetes</taxon>
        <taxon>Hypocreomycetidae</taxon>
        <taxon>Glomerellales</taxon>
        <taxon>Glomerellaceae</taxon>
        <taxon>Colletotrichum</taxon>
        <taxon>Colletotrichum acutatum species complex</taxon>
    </lineage>
</organism>
<comment type="caution">
    <text evidence="3">The sequence shown here is derived from an EMBL/GenBank/DDBJ whole genome shotgun (WGS) entry which is preliminary data.</text>
</comment>
<dbReference type="EMBL" id="JFFI01000399">
    <property type="protein sequence ID" value="KXH67987.1"/>
    <property type="molecule type" value="Genomic_DNA"/>
</dbReference>
<feature type="signal peptide" evidence="2">
    <location>
        <begin position="1"/>
        <end position="15"/>
    </location>
</feature>
<keyword evidence="4" id="KW-1185">Reference proteome</keyword>
<sequence length="258" mass="28927">MWLILPLVLVNVAVFILHRRSRRRAYFCLFHLDEQQDPSREISIIGSALRRVEVGGGHRMADHLQVNESSYRGPSLSLLTLSWPSSPSSSSSDSDTPIIISTPTRRHAKSNVNEPAPNAAAAEDTASPAPTAASTGAASTPTKIEEPPKTGPLFISRMFMRDKALLSLDDENAECLYFVAEHLQRRNHGGPRAAARARTRADYSAVLMARALLRDSMMRSPPWLMVWPPVYEYAERGRMEMQPRREKPVKRVRFSIPR</sequence>
<feature type="compositionally biased region" description="Low complexity" evidence="1">
    <location>
        <begin position="115"/>
        <end position="142"/>
    </location>
</feature>
<evidence type="ECO:0000256" key="1">
    <source>
        <dbReference type="SAM" id="MobiDB-lite"/>
    </source>
</evidence>
<dbReference type="AlphaFoldDB" id="A0A135V653"/>
<protein>
    <submittedName>
        <fullName evidence="3">Uncharacterized protein</fullName>
    </submittedName>
</protein>
<evidence type="ECO:0000313" key="3">
    <source>
        <dbReference type="EMBL" id="KXH67987.1"/>
    </source>
</evidence>
<evidence type="ECO:0000256" key="2">
    <source>
        <dbReference type="SAM" id="SignalP"/>
    </source>
</evidence>
<feature type="region of interest" description="Disordered" evidence="1">
    <location>
        <begin position="83"/>
        <end position="151"/>
    </location>
</feature>
<reference evidence="3 4" key="1">
    <citation type="submission" date="2014-02" db="EMBL/GenBank/DDBJ databases">
        <title>The genome sequence of Colletotrichum salicis CBS 607.94.</title>
        <authorList>
            <person name="Baroncelli R."/>
            <person name="Thon M.R."/>
        </authorList>
    </citation>
    <scope>NUCLEOTIDE SEQUENCE [LARGE SCALE GENOMIC DNA]</scope>
    <source>
        <strain evidence="3 4">CBS 607.94</strain>
    </source>
</reference>